<protein>
    <submittedName>
        <fullName evidence="1">CmcJ/NvfI family oxidoreductase</fullName>
    </submittedName>
</protein>
<name>A0AAJ6NSU0_9CYAN</name>
<dbReference type="EMBL" id="CP124543">
    <property type="protein sequence ID" value="WGV25839.1"/>
    <property type="molecule type" value="Genomic_DNA"/>
</dbReference>
<keyword evidence="2" id="KW-1185">Reference proteome</keyword>
<proteinExistence type="predicted"/>
<dbReference type="PANTHER" id="PTHR34598">
    <property type="entry name" value="BLL6449 PROTEIN"/>
    <property type="match status" value="1"/>
</dbReference>
<dbReference type="InterPro" id="IPR044053">
    <property type="entry name" value="AsaB-like"/>
</dbReference>
<evidence type="ECO:0000313" key="1">
    <source>
        <dbReference type="EMBL" id="WGV25839.1"/>
    </source>
</evidence>
<sequence>MTLRGVDNIDELLQQRFALINLWRAITPVYESLLAVCHALSIAPKDFVASDLVCRDYVSGSYLITYNPTHQWFYLPQMQPSKALLFKCFDSKEDGRARFAAHTGFDDPTSPPDAPTRESIELRALVFYPT</sequence>
<gene>
    <name evidence="1" type="ORF">QI031_29685</name>
</gene>
<dbReference type="NCBIfam" id="NF041278">
    <property type="entry name" value="CmcJ_NvfI_EfuI"/>
    <property type="match status" value="1"/>
</dbReference>
<dbReference type="KEGG" id="hbq:QI031_29685"/>
<evidence type="ECO:0000313" key="2">
    <source>
        <dbReference type="Proteomes" id="UP001223520"/>
    </source>
</evidence>
<dbReference type="RefSeq" id="WP_281483126.1">
    <property type="nucleotide sequence ID" value="NZ_CP124543.1"/>
</dbReference>
<organism evidence="1 2">
    <name type="scientific">Halotia branconii CENA392</name>
    <dbReference type="NCBI Taxonomy" id="1539056"/>
    <lineage>
        <taxon>Bacteria</taxon>
        <taxon>Bacillati</taxon>
        <taxon>Cyanobacteriota</taxon>
        <taxon>Cyanophyceae</taxon>
        <taxon>Nostocales</taxon>
        <taxon>Nodulariaceae</taxon>
        <taxon>Halotia</taxon>
    </lineage>
</organism>
<dbReference type="PANTHER" id="PTHR34598:SF3">
    <property type="entry name" value="OXIDOREDUCTASE AN1597"/>
    <property type="match status" value="1"/>
</dbReference>
<dbReference type="AlphaFoldDB" id="A0AAJ6NSU0"/>
<dbReference type="GO" id="GO:0016491">
    <property type="term" value="F:oxidoreductase activity"/>
    <property type="evidence" value="ECO:0007669"/>
    <property type="project" value="InterPro"/>
</dbReference>
<dbReference type="Proteomes" id="UP001223520">
    <property type="component" value="Chromosome"/>
</dbReference>
<accession>A0AAJ6NSU0</accession>
<reference evidence="1 2" key="1">
    <citation type="journal article" date="2023" name="Limnol Oceanogr Lett">
        <title>Environmental adaptations by the intertidal Antarctic cyanobacterium Halotia branconii CENA392 as revealed using long-read genome sequencing.</title>
        <authorList>
            <person name="Dextro R.B."/>
            <person name="Delbaje E."/>
            <person name="Freitas P.N.N."/>
            <person name="Geraldes V."/>
            <person name="Pinto E."/>
            <person name="Long P.F."/>
            <person name="Fiore M.F."/>
        </authorList>
    </citation>
    <scope>NUCLEOTIDE SEQUENCE [LARGE SCALE GENOMIC DNA]</scope>
    <source>
        <strain evidence="1 2">CENA392</strain>
    </source>
</reference>